<sequence length="130" mass="13430">MASNALARPFFSKAALISMGVLLLLGGLLLMPQHAHAAVGAGGNLPWEDPFTQLRASVTGPVAFTVSIVGLIVAFSILIFGGELNAFFRTFILIVLVVSVLVAAQNVMANYFGRGAEIALIDATATGAEG</sequence>
<accession>A0ABU5IK81</accession>
<keyword evidence="2" id="KW-0732">Signal</keyword>
<keyword evidence="1" id="KW-0812">Transmembrane</keyword>
<name>A0ABU5IK81_9BURK</name>
<feature type="signal peptide" evidence="2">
    <location>
        <begin position="1"/>
        <end position="37"/>
    </location>
</feature>
<evidence type="ECO:0000256" key="2">
    <source>
        <dbReference type="SAM" id="SignalP"/>
    </source>
</evidence>
<dbReference type="InterPro" id="IPR007039">
    <property type="entry name" value="TrbC/VirB2"/>
</dbReference>
<keyword evidence="1" id="KW-0472">Membrane</keyword>
<gene>
    <name evidence="3" type="ORF">SM757_22195</name>
</gene>
<dbReference type="Proteomes" id="UP001293718">
    <property type="component" value="Unassembled WGS sequence"/>
</dbReference>
<keyword evidence="1" id="KW-1133">Transmembrane helix</keyword>
<dbReference type="EMBL" id="JAXOJX010000041">
    <property type="protein sequence ID" value="MDZ5459292.1"/>
    <property type="molecule type" value="Genomic_DNA"/>
</dbReference>
<feature type="transmembrane region" description="Helical" evidence="1">
    <location>
        <begin position="61"/>
        <end position="80"/>
    </location>
</feature>
<evidence type="ECO:0000313" key="4">
    <source>
        <dbReference type="Proteomes" id="UP001293718"/>
    </source>
</evidence>
<dbReference type="RefSeq" id="WP_322467073.1">
    <property type="nucleotide sequence ID" value="NZ_JAXOJX010000041.1"/>
</dbReference>
<comment type="caution">
    <text evidence="3">The sequence shown here is derived from an EMBL/GenBank/DDBJ whole genome shotgun (WGS) entry which is preliminary data.</text>
</comment>
<evidence type="ECO:0000313" key="3">
    <source>
        <dbReference type="EMBL" id="MDZ5459292.1"/>
    </source>
</evidence>
<keyword evidence="4" id="KW-1185">Reference proteome</keyword>
<dbReference type="Pfam" id="PF04956">
    <property type="entry name" value="TrbC"/>
    <property type="match status" value="1"/>
</dbReference>
<organism evidence="3 4">
    <name type="scientific">Azohydromonas lata</name>
    <dbReference type="NCBI Taxonomy" id="45677"/>
    <lineage>
        <taxon>Bacteria</taxon>
        <taxon>Pseudomonadati</taxon>
        <taxon>Pseudomonadota</taxon>
        <taxon>Betaproteobacteria</taxon>
        <taxon>Burkholderiales</taxon>
        <taxon>Sphaerotilaceae</taxon>
        <taxon>Azohydromonas</taxon>
    </lineage>
</organism>
<protein>
    <submittedName>
        <fullName evidence="3">TrbC/VirB2 family protein</fullName>
    </submittedName>
</protein>
<feature type="transmembrane region" description="Helical" evidence="1">
    <location>
        <begin position="87"/>
        <end position="104"/>
    </location>
</feature>
<reference evidence="3 4" key="1">
    <citation type="submission" date="2023-11" db="EMBL/GenBank/DDBJ databases">
        <title>Draft genome of Azohydromonas lata strain H1 (DSM1123), a polyhydroxyalkanoate producer.</title>
        <authorList>
            <person name="Traversa D."/>
            <person name="D'Addabbo P."/>
            <person name="Pazzani C."/>
            <person name="Manzari C."/>
            <person name="Chiara M."/>
            <person name="Scrascia M."/>
        </authorList>
    </citation>
    <scope>NUCLEOTIDE SEQUENCE [LARGE SCALE GENOMIC DNA]</scope>
    <source>
        <strain evidence="3 4">H1</strain>
    </source>
</reference>
<feature type="chain" id="PRO_5047416180" evidence="2">
    <location>
        <begin position="38"/>
        <end position="130"/>
    </location>
</feature>
<evidence type="ECO:0000256" key="1">
    <source>
        <dbReference type="SAM" id="Phobius"/>
    </source>
</evidence>
<proteinExistence type="predicted"/>